<comment type="caution">
    <text evidence="1">The sequence shown here is derived from an EMBL/GenBank/DDBJ whole genome shotgun (WGS) entry which is preliminary data.</text>
</comment>
<organism evidence="1 2">
    <name type="scientific">Virgibacillus sediminis</name>
    <dbReference type="NCBI Taxonomy" id="202260"/>
    <lineage>
        <taxon>Bacteria</taxon>
        <taxon>Bacillati</taxon>
        <taxon>Bacillota</taxon>
        <taxon>Bacilli</taxon>
        <taxon>Bacillales</taxon>
        <taxon>Bacillaceae</taxon>
        <taxon>Virgibacillus</taxon>
    </lineage>
</organism>
<dbReference type="Proteomes" id="UP001595387">
    <property type="component" value="Unassembled WGS sequence"/>
</dbReference>
<dbReference type="EMBL" id="JBHRRZ010000016">
    <property type="protein sequence ID" value="MFC2948778.1"/>
    <property type="molecule type" value="Genomic_DNA"/>
</dbReference>
<sequence length="327" mass="38711">MDTTRIKSYLTWLKNLQTSQLYLKECYSSLPDPRGEGKSYENSAGFLYYLDQGQLFLEEAERVDDRIKPLLCFYGLTHLMKACLLTTRPDYPESTSILAHGVTSRKRKKKQYTFYDDEVKIQQNGLFSYAFDHLFQLNRLPFEKMKMKTLFGLIPEMNDFLDWDESRKCVEIGDLYSKSLHFSQELLDAYHLTEKSFVHRLEATGLPLHTTGRTKKHLTVKLKMPILHSIGPFYFHLEKEKIYFPCNRDDFIKVPEILIHYLLLYNLSMVSRYETEYWGELFTTKYGEDYSIISHYLSFASRKVLHLCGDYLMLKPEEKLIARRESH</sequence>
<proteinExistence type="predicted"/>
<gene>
    <name evidence="1" type="ORF">ACFODW_10560</name>
</gene>
<evidence type="ECO:0000313" key="1">
    <source>
        <dbReference type="EMBL" id="MFC2948778.1"/>
    </source>
</evidence>
<evidence type="ECO:0000313" key="2">
    <source>
        <dbReference type="Proteomes" id="UP001595387"/>
    </source>
</evidence>
<accession>A0ABV7A763</accession>
<dbReference type="InterPro" id="IPR026988">
    <property type="entry name" value="YaaC-like"/>
</dbReference>
<name>A0ABV7A763_9BACI</name>
<dbReference type="Pfam" id="PF14175">
    <property type="entry name" value="YaaC"/>
    <property type="match status" value="1"/>
</dbReference>
<reference evidence="2" key="1">
    <citation type="journal article" date="2019" name="Int. J. Syst. Evol. Microbiol.">
        <title>The Global Catalogue of Microorganisms (GCM) 10K type strain sequencing project: providing services to taxonomists for standard genome sequencing and annotation.</title>
        <authorList>
            <consortium name="The Broad Institute Genomics Platform"/>
            <consortium name="The Broad Institute Genome Sequencing Center for Infectious Disease"/>
            <person name="Wu L."/>
            <person name="Ma J."/>
        </authorList>
    </citation>
    <scope>NUCLEOTIDE SEQUENCE [LARGE SCALE GENOMIC DNA]</scope>
    <source>
        <strain evidence="2">KCTC 13193</strain>
    </source>
</reference>
<keyword evidence="2" id="KW-1185">Reference proteome</keyword>
<dbReference type="RefSeq" id="WP_390306144.1">
    <property type="nucleotide sequence ID" value="NZ_JBHRRZ010000016.1"/>
</dbReference>
<protein>
    <submittedName>
        <fullName evidence="1">YaaC family protein</fullName>
    </submittedName>
</protein>